<keyword evidence="2" id="KW-0963">Cytoplasm</keyword>
<dbReference type="GO" id="GO:0005871">
    <property type="term" value="C:kinesin complex"/>
    <property type="evidence" value="ECO:0007669"/>
    <property type="project" value="InterPro"/>
</dbReference>
<evidence type="ECO:0000256" key="4">
    <source>
        <dbReference type="ARBA" id="ARBA00022803"/>
    </source>
</evidence>
<dbReference type="InterPro" id="IPR002151">
    <property type="entry name" value="Kinesin_light"/>
</dbReference>
<dbReference type="GO" id="GO:0019894">
    <property type="term" value="F:kinesin binding"/>
    <property type="evidence" value="ECO:0007669"/>
    <property type="project" value="TreeGrafter"/>
</dbReference>
<proteinExistence type="predicted"/>
<keyword evidence="3" id="KW-0677">Repeat</keyword>
<comment type="caution">
    <text evidence="5">The sequence shown here is derived from an EMBL/GenBank/DDBJ whole genome shotgun (WGS) entry which is preliminary data.</text>
</comment>
<evidence type="ECO:0000313" key="6">
    <source>
        <dbReference type="Proteomes" id="UP001281003"/>
    </source>
</evidence>
<dbReference type="SUPFAM" id="SSF48452">
    <property type="entry name" value="TPR-like"/>
    <property type="match status" value="2"/>
</dbReference>
<dbReference type="EMBL" id="JAUTDP010000014">
    <property type="protein sequence ID" value="KAK3389097.1"/>
    <property type="molecule type" value="Genomic_DNA"/>
</dbReference>
<gene>
    <name evidence="5" type="ORF">B0T20DRAFT_490302</name>
</gene>
<dbReference type="InterPro" id="IPR011990">
    <property type="entry name" value="TPR-like_helical_dom_sf"/>
</dbReference>
<reference evidence="5" key="2">
    <citation type="submission" date="2023-07" db="EMBL/GenBank/DDBJ databases">
        <authorList>
            <consortium name="Lawrence Berkeley National Laboratory"/>
            <person name="Haridas S."/>
            <person name="Hensen N."/>
            <person name="Bonometti L."/>
            <person name="Westerberg I."/>
            <person name="Brannstrom I.O."/>
            <person name="Guillou S."/>
            <person name="Cros-Aarteil S."/>
            <person name="Calhoun S."/>
            <person name="Kuo A."/>
            <person name="Mondo S."/>
            <person name="Pangilinan J."/>
            <person name="Riley R."/>
            <person name="LaButti K."/>
            <person name="Andreopoulos B."/>
            <person name="Lipzen A."/>
            <person name="Chen C."/>
            <person name="Yanf M."/>
            <person name="Daum C."/>
            <person name="Ng V."/>
            <person name="Clum A."/>
            <person name="Steindorff A."/>
            <person name="Ohm R."/>
            <person name="Martin F."/>
            <person name="Silar P."/>
            <person name="Natvig D."/>
            <person name="Lalanne C."/>
            <person name="Gautier V."/>
            <person name="Ament-velasquez S.L."/>
            <person name="Kruys A."/>
            <person name="Hutchinson M.I."/>
            <person name="Powell A.J."/>
            <person name="Barry K."/>
            <person name="Miller A.N."/>
            <person name="Grigoriev I.V."/>
            <person name="Debuchy R."/>
            <person name="Gladieux P."/>
            <person name="Thoren M.H."/>
            <person name="Johannesson H."/>
        </authorList>
    </citation>
    <scope>NUCLEOTIDE SEQUENCE</scope>
    <source>
        <strain evidence="5">FGSC 1904</strain>
    </source>
</reference>
<dbReference type="GO" id="GO:0007018">
    <property type="term" value="P:microtubule-based movement"/>
    <property type="evidence" value="ECO:0007669"/>
    <property type="project" value="TreeGrafter"/>
</dbReference>
<evidence type="ECO:0000256" key="1">
    <source>
        <dbReference type="ARBA" id="ARBA00004496"/>
    </source>
</evidence>
<dbReference type="GO" id="GO:0005737">
    <property type="term" value="C:cytoplasm"/>
    <property type="evidence" value="ECO:0007669"/>
    <property type="project" value="UniProtKB-SubCell"/>
</dbReference>
<evidence type="ECO:0008006" key="7">
    <source>
        <dbReference type="Google" id="ProtNLM"/>
    </source>
</evidence>
<keyword evidence="4" id="KW-0802">TPR repeat</keyword>
<dbReference type="AlphaFoldDB" id="A0AAE0NWM7"/>
<dbReference type="Proteomes" id="UP001281003">
    <property type="component" value="Unassembled WGS sequence"/>
</dbReference>
<dbReference type="Gene3D" id="1.25.40.10">
    <property type="entry name" value="Tetratricopeptide repeat domain"/>
    <property type="match status" value="2"/>
</dbReference>
<protein>
    <recommendedName>
        <fullName evidence="7">Kinesin light chain</fullName>
    </recommendedName>
</protein>
<organism evidence="5 6">
    <name type="scientific">Sordaria brevicollis</name>
    <dbReference type="NCBI Taxonomy" id="83679"/>
    <lineage>
        <taxon>Eukaryota</taxon>
        <taxon>Fungi</taxon>
        <taxon>Dikarya</taxon>
        <taxon>Ascomycota</taxon>
        <taxon>Pezizomycotina</taxon>
        <taxon>Sordariomycetes</taxon>
        <taxon>Sordariomycetidae</taxon>
        <taxon>Sordariales</taxon>
        <taxon>Sordariaceae</taxon>
        <taxon>Sordaria</taxon>
    </lineage>
</organism>
<evidence type="ECO:0000313" key="5">
    <source>
        <dbReference type="EMBL" id="KAK3389097.1"/>
    </source>
</evidence>
<dbReference type="PANTHER" id="PTHR45783:SF3">
    <property type="entry name" value="KINESIN LIGHT CHAIN"/>
    <property type="match status" value="1"/>
</dbReference>
<dbReference type="Pfam" id="PF13424">
    <property type="entry name" value="TPR_12"/>
    <property type="match status" value="1"/>
</dbReference>
<keyword evidence="6" id="KW-1185">Reference proteome</keyword>
<comment type="subcellular location">
    <subcellularLocation>
        <location evidence="1">Cytoplasm</location>
    </subcellularLocation>
</comment>
<name>A0AAE0NWM7_SORBR</name>
<evidence type="ECO:0000256" key="3">
    <source>
        <dbReference type="ARBA" id="ARBA00022737"/>
    </source>
</evidence>
<reference evidence="5" key="1">
    <citation type="journal article" date="2023" name="Mol. Phylogenet. Evol.">
        <title>Genome-scale phylogeny and comparative genomics of the fungal order Sordariales.</title>
        <authorList>
            <person name="Hensen N."/>
            <person name="Bonometti L."/>
            <person name="Westerberg I."/>
            <person name="Brannstrom I.O."/>
            <person name="Guillou S."/>
            <person name="Cros-Aarteil S."/>
            <person name="Calhoun S."/>
            <person name="Haridas S."/>
            <person name="Kuo A."/>
            <person name="Mondo S."/>
            <person name="Pangilinan J."/>
            <person name="Riley R."/>
            <person name="LaButti K."/>
            <person name="Andreopoulos B."/>
            <person name="Lipzen A."/>
            <person name="Chen C."/>
            <person name="Yan M."/>
            <person name="Daum C."/>
            <person name="Ng V."/>
            <person name="Clum A."/>
            <person name="Steindorff A."/>
            <person name="Ohm R.A."/>
            <person name="Martin F."/>
            <person name="Silar P."/>
            <person name="Natvig D.O."/>
            <person name="Lalanne C."/>
            <person name="Gautier V."/>
            <person name="Ament-Velasquez S.L."/>
            <person name="Kruys A."/>
            <person name="Hutchinson M.I."/>
            <person name="Powell A.J."/>
            <person name="Barry K."/>
            <person name="Miller A.N."/>
            <person name="Grigoriev I.V."/>
            <person name="Debuchy R."/>
            <person name="Gladieux P."/>
            <person name="Hiltunen Thoren M."/>
            <person name="Johannesson H."/>
        </authorList>
    </citation>
    <scope>NUCLEOTIDE SEQUENCE</scope>
    <source>
        <strain evidence="5">FGSC 1904</strain>
    </source>
</reference>
<accession>A0AAE0NWM7</accession>
<sequence length="344" mass="38961">MGNLQVNRGNYVQAGLNTAKAYYGLEELQGLNNVEPLFAMWRYAFCLLRLKKPEKAHTIFSKLLKSSNCFLGADHHKLRALTGLEDVALERGAYGDAEHLHRHVFELRRTKRGINDADTLGSLAKLTRVLLRRSTHRNTKLEAEEACRQLYALLVWRLGRVHRDTIAALSNIGLITQQHCRHEEAENIFLQKLSSSLYSLQSLGHTLKQLGRLQEAKDLLCLAWEIRKRVLGAEHPDTVDTLHCLAQTAEQLGKFEEAENFHRELLGMLEILLPPQNSEIINCVTGLARVLHGQGKDKDAILLQMARNLPLNPEKERSNFCIQIPTPPCIEVLYSTLQRTRGTG</sequence>
<evidence type="ECO:0000256" key="2">
    <source>
        <dbReference type="ARBA" id="ARBA00022490"/>
    </source>
</evidence>
<dbReference type="PANTHER" id="PTHR45783">
    <property type="entry name" value="KINESIN LIGHT CHAIN"/>
    <property type="match status" value="1"/>
</dbReference>